<proteinExistence type="predicted"/>
<reference evidence="3 4" key="1">
    <citation type="submission" date="2020-05" db="EMBL/GenBank/DDBJ databases">
        <title>Draft Genome Sequences of Sphingomonas sp. Isolated from the International Space Station.</title>
        <authorList>
            <person name="Bijlani S."/>
            <person name="Singh N.K."/>
            <person name="Mason C.E."/>
            <person name="Wang C.C."/>
            <person name="Venkateswaran K."/>
        </authorList>
    </citation>
    <scope>NUCLEOTIDE SEQUENCE [LARGE SCALE GENOMIC DNA]</scope>
    <source>
        <strain evidence="1 4">IIF7SW-B5</strain>
        <strain evidence="2">ISS-IIF7SWP</strain>
    </source>
</reference>
<keyword evidence="4" id="KW-1185">Reference proteome</keyword>
<dbReference type="Proteomes" id="UP000557656">
    <property type="component" value="Unassembled WGS sequence"/>
</dbReference>
<sequence>MPLIDFSVEARGFAPASIGLALRTVATCPAAGHRPDARLLCGIGVLTVLPEDDGSYRFSADARCLGEGDTVRDLLDWLEPQLPPTQTVVSWDNWGSVPRRLLALADPARHPGIVAAAADAAGRWRDLPREHTPHLRQAKAMPLPCFCGPNADFEACDAATPLYLLPVPGIAAEQLIGEAIAGWRTWAAGHGYFDDAEHPAQIARRALDRWLADQRTPR</sequence>
<dbReference type="EMBL" id="JABEOV010000005">
    <property type="protein sequence ID" value="NNG52385.1"/>
    <property type="molecule type" value="Genomic_DNA"/>
</dbReference>
<organism evidence="2 3">
    <name type="scientific">Sphingomonas sanguinis</name>
    <dbReference type="NCBI Taxonomy" id="33051"/>
    <lineage>
        <taxon>Bacteria</taxon>
        <taxon>Pseudomonadati</taxon>
        <taxon>Pseudomonadota</taxon>
        <taxon>Alphaproteobacteria</taxon>
        <taxon>Sphingomonadales</taxon>
        <taxon>Sphingomonadaceae</taxon>
        <taxon>Sphingomonas</taxon>
    </lineage>
</organism>
<dbReference type="Proteomes" id="UP000531581">
    <property type="component" value="Unassembled WGS sequence"/>
</dbReference>
<gene>
    <name evidence="1" type="ORF">HKX05_03375</name>
    <name evidence="2" type="ORF">HLV41_13850</name>
</gene>
<protein>
    <submittedName>
        <fullName evidence="2">Uncharacterized protein</fullName>
    </submittedName>
</protein>
<comment type="caution">
    <text evidence="2">The sequence shown here is derived from an EMBL/GenBank/DDBJ whole genome shotgun (WGS) entry which is preliminary data.</text>
</comment>
<dbReference type="AlphaFoldDB" id="A0A7Y7USU9"/>
<dbReference type="RefSeq" id="WP_170171824.1">
    <property type="nucleotide sequence ID" value="NZ_JABEOV010000005.1"/>
</dbReference>
<name>A0A7Y7USU9_9SPHN</name>
<dbReference type="EMBL" id="JABYQV010000012">
    <property type="protein sequence ID" value="NVP32131.1"/>
    <property type="molecule type" value="Genomic_DNA"/>
</dbReference>
<evidence type="ECO:0000313" key="2">
    <source>
        <dbReference type="EMBL" id="NVP32131.1"/>
    </source>
</evidence>
<evidence type="ECO:0000313" key="1">
    <source>
        <dbReference type="EMBL" id="NNG52385.1"/>
    </source>
</evidence>
<evidence type="ECO:0000313" key="4">
    <source>
        <dbReference type="Proteomes" id="UP000557656"/>
    </source>
</evidence>
<accession>A0A7Y7USU9</accession>
<evidence type="ECO:0000313" key="3">
    <source>
        <dbReference type="Proteomes" id="UP000531581"/>
    </source>
</evidence>